<dbReference type="Proteomes" id="UP000276215">
    <property type="component" value="Unassembled WGS sequence"/>
</dbReference>
<reference evidence="2 3" key="1">
    <citation type="journal article" date="2018" name="Nat. Ecol. Evol.">
        <title>Pezizomycetes genomes reveal the molecular basis of ectomycorrhizal truffle lifestyle.</title>
        <authorList>
            <person name="Murat C."/>
            <person name="Payen T."/>
            <person name="Noel B."/>
            <person name="Kuo A."/>
            <person name="Morin E."/>
            <person name="Chen J."/>
            <person name="Kohler A."/>
            <person name="Krizsan K."/>
            <person name="Balestrini R."/>
            <person name="Da Silva C."/>
            <person name="Montanini B."/>
            <person name="Hainaut M."/>
            <person name="Levati E."/>
            <person name="Barry K.W."/>
            <person name="Belfiori B."/>
            <person name="Cichocki N."/>
            <person name="Clum A."/>
            <person name="Dockter R.B."/>
            <person name="Fauchery L."/>
            <person name="Guy J."/>
            <person name="Iotti M."/>
            <person name="Le Tacon F."/>
            <person name="Lindquist E.A."/>
            <person name="Lipzen A."/>
            <person name="Malagnac F."/>
            <person name="Mello A."/>
            <person name="Molinier V."/>
            <person name="Miyauchi S."/>
            <person name="Poulain J."/>
            <person name="Riccioni C."/>
            <person name="Rubini A."/>
            <person name="Sitrit Y."/>
            <person name="Splivallo R."/>
            <person name="Traeger S."/>
            <person name="Wang M."/>
            <person name="Zifcakova L."/>
            <person name="Wipf D."/>
            <person name="Zambonelli A."/>
            <person name="Paolocci F."/>
            <person name="Nowrousian M."/>
            <person name="Ottonello S."/>
            <person name="Baldrian P."/>
            <person name="Spatafora J.W."/>
            <person name="Henrissat B."/>
            <person name="Nagy L.G."/>
            <person name="Aury J.M."/>
            <person name="Wincker P."/>
            <person name="Grigoriev I.V."/>
            <person name="Bonfante P."/>
            <person name="Martin F.M."/>
        </authorList>
    </citation>
    <scope>NUCLEOTIDE SEQUENCE [LARGE SCALE GENOMIC DNA]</scope>
    <source>
        <strain evidence="2 3">120613-1</strain>
    </source>
</reference>
<protein>
    <submittedName>
        <fullName evidence="2">Uncharacterized protein</fullName>
    </submittedName>
</protein>
<evidence type="ECO:0000313" key="2">
    <source>
        <dbReference type="EMBL" id="RPA92830.1"/>
    </source>
</evidence>
<dbReference type="AlphaFoldDB" id="A0A3N4J8Q2"/>
<dbReference type="EMBL" id="ML120464">
    <property type="protein sequence ID" value="RPA92830.1"/>
    <property type="molecule type" value="Genomic_DNA"/>
</dbReference>
<proteinExistence type="predicted"/>
<evidence type="ECO:0000313" key="3">
    <source>
        <dbReference type="Proteomes" id="UP000276215"/>
    </source>
</evidence>
<keyword evidence="3" id="KW-1185">Reference proteome</keyword>
<gene>
    <name evidence="2" type="ORF">L873DRAFT_131648</name>
</gene>
<organism evidence="2 3">
    <name type="scientific">Choiromyces venosus 120613-1</name>
    <dbReference type="NCBI Taxonomy" id="1336337"/>
    <lineage>
        <taxon>Eukaryota</taxon>
        <taxon>Fungi</taxon>
        <taxon>Dikarya</taxon>
        <taxon>Ascomycota</taxon>
        <taxon>Pezizomycotina</taxon>
        <taxon>Pezizomycetes</taxon>
        <taxon>Pezizales</taxon>
        <taxon>Tuberaceae</taxon>
        <taxon>Choiromyces</taxon>
    </lineage>
</organism>
<evidence type="ECO:0000256" key="1">
    <source>
        <dbReference type="SAM" id="MobiDB-lite"/>
    </source>
</evidence>
<dbReference type="OrthoDB" id="5411599at2759"/>
<feature type="region of interest" description="Disordered" evidence="1">
    <location>
        <begin position="37"/>
        <end position="98"/>
    </location>
</feature>
<sequence length="98" mass="10948">MADWYPKYQSLAIFDFHQPDLLPAPLSNMKLDLNESEEEIELDNDGYIQGCGEDESEGKGKGKGSSKSTTRTQAGLLNRESPPSPEFTPFNHHTPEHV</sequence>
<name>A0A3N4J8Q2_9PEZI</name>
<accession>A0A3N4J8Q2</accession>